<dbReference type="InterPro" id="IPR047212">
    <property type="entry name" value="TPP_POXB-like"/>
</dbReference>
<dbReference type="InterPro" id="IPR012001">
    <property type="entry name" value="Thiamin_PyroP_enz_TPP-bd_dom"/>
</dbReference>
<keyword evidence="8" id="KW-1185">Reference proteome</keyword>
<dbReference type="GO" id="GO:0000287">
    <property type="term" value="F:magnesium ion binding"/>
    <property type="evidence" value="ECO:0007669"/>
    <property type="project" value="InterPro"/>
</dbReference>
<accession>A0A9Q3YSN5</accession>
<dbReference type="InterPro" id="IPR012000">
    <property type="entry name" value="Thiamin_PyroP_enz_cen_dom"/>
</dbReference>
<evidence type="ECO:0000259" key="6">
    <source>
        <dbReference type="Pfam" id="PF02776"/>
    </source>
</evidence>
<dbReference type="InterPro" id="IPR047211">
    <property type="entry name" value="POXB-like"/>
</dbReference>
<dbReference type="Gene3D" id="3.40.50.970">
    <property type="match status" value="2"/>
</dbReference>
<evidence type="ECO:0000256" key="1">
    <source>
        <dbReference type="ARBA" id="ARBA00007812"/>
    </source>
</evidence>
<dbReference type="InterPro" id="IPR011766">
    <property type="entry name" value="TPP_enzyme_TPP-bd"/>
</dbReference>
<dbReference type="CDD" id="cd02014">
    <property type="entry name" value="TPP_POX"/>
    <property type="match status" value="1"/>
</dbReference>
<reference evidence="7" key="1">
    <citation type="submission" date="2021-10" db="EMBL/GenBank/DDBJ databases">
        <title>The diversity and Nitrogen Metabolism of Culturable Nitrate-Utilizing Bacteria Within the Oxygen Minimum Zone of the Changjiang (Yangtze River)Estuary.</title>
        <authorList>
            <person name="Zhang D."/>
            <person name="Zheng J."/>
            <person name="Liu S."/>
            <person name="He W."/>
        </authorList>
    </citation>
    <scope>NUCLEOTIDE SEQUENCE</scope>
    <source>
        <strain evidence="7">FXH-223</strain>
    </source>
</reference>
<comment type="caution">
    <text evidence="7">The sequence shown here is derived from an EMBL/GenBank/DDBJ whole genome shotgun (WGS) entry which is preliminary data.</text>
</comment>
<dbReference type="InterPro" id="IPR029061">
    <property type="entry name" value="THDP-binding"/>
</dbReference>
<dbReference type="InterPro" id="IPR029035">
    <property type="entry name" value="DHS-like_NAD/FAD-binding_dom"/>
</dbReference>
<keyword evidence="2 3" id="KW-0786">Thiamine pyrophosphate</keyword>
<evidence type="ECO:0000256" key="3">
    <source>
        <dbReference type="RuleBase" id="RU362132"/>
    </source>
</evidence>
<feature type="domain" description="Thiamine pyrophosphate enzyme N-terminal TPP-binding" evidence="6">
    <location>
        <begin position="6"/>
        <end position="121"/>
    </location>
</feature>
<evidence type="ECO:0000256" key="2">
    <source>
        <dbReference type="ARBA" id="ARBA00023052"/>
    </source>
</evidence>
<dbReference type="SUPFAM" id="SSF52518">
    <property type="entry name" value="Thiamin diphosphate-binding fold (THDP-binding)"/>
    <property type="match status" value="2"/>
</dbReference>
<proteinExistence type="inferred from homology"/>
<dbReference type="NCBIfam" id="NF006129">
    <property type="entry name" value="PRK08273.1"/>
    <property type="match status" value="1"/>
</dbReference>
<dbReference type="GO" id="GO:0019752">
    <property type="term" value="P:carboxylic acid metabolic process"/>
    <property type="evidence" value="ECO:0007669"/>
    <property type="project" value="UniProtKB-ARBA"/>
</dbReference>
<dbReference type="PANTHER" id="PTHR42981">
    <property type="entry name" value="PYRUVATE DEHYDROGENASE [UBIQUINONE]"/>
    <property type="match status" value="1"/>
</dbReference>
<evidence type="ECO:0000313" key="7">
    <source>
        <dbReference type="EMBL" id="MCC4309828.1"/>
    </source>
</evidence>
<dbReference type="Pfam" id="PF02775">
    <property type="entry name" value="TPP_enzyme_C"/>
    <property type="match status" value="1"/>
</dbReference>
<dbReference type="Pfam" id="PF00205">
    <property type="entry name" value="TPP_enzyme_M"/>
    <property type="match status" value="1"/>
</dbReference>
<dbReference type="InterPro" id="IPR000399">
    <property type="entry name" value="TPP-bd_CS"/>
</dbReference>
<dbReference type="PANTHER" id="PTHR42981:SF2">
    <property type="entry name" value="PYRUVATE DEHYDROGENASE [UBIQUINONE]"/>
    <property type="match status" value="1"/>
</dbReference>
<dbReference type="InterPro" id="IPR047210">
    <property type="entry name" value="TPP_PYR_POXB-like"/>
</dbReference>
<name>A0A9Q3YSN5_9GAMM</name>
<sequence length="594" mass="64280">MSSTATVSDFIVDRLHQWGVERVYGYSGDGINGVMSALRRAEDKITLVQPRHEELAAFMACGHAKYTDRPGVVVTTSGPGAIHALNGLYDAAKDHMPVVAVIGQQARLSLGSDFQQEVDLESVFQDVGAYVQTVMAPAQARHVVDRALRIAEAERTVTCVIVPNDIQDAPMAEPPASHGATWSGVGYRPSRRLPADTDLGQAAEILNAGEKVAILAGAGVKDAVPQLLDLAEALGAGIAKAVLAKTMIPDDAPGVTGTIGLLGTEPSDRMMRHCDTLLMVGTSFPYAEFLPESGQARAVQIDIDAANLGLRYPTEVNLHGDARATLEALRQRVEPKTDRAWRDDLQEQIEDWWDTVAARANTEADPLNPQKIFWELSARLPDNALLAADVGTATDWYARFLKIRGGVQGSTSGGLASMGNGVPYALAAKFAHPDRPVIAMVGDGAMQMIGNNGLITVAKYWRDWSDPRLIVLVLNNRDLNQVTWEQRVMEGDPKFESSQALPDFDYDRYAEMLGLTGVRLDHPDRVEAVLDDALAADRPVVINAVVDANVPPLPTHLEMSQVKGYMQSILKGDPEAGAEIRQSLKAMAAKYLKR</sequence>
<comment type="similarity">
    <text evidence="1 3">Belongs to the TPP enzyme family.</text>
</comment>
<evidence type="ECO:0000313" key="8">
    <source>
        <dbReference type="Proteomes" id="UP001108027"/>
    </source>
</evidence>
<dbReference type="AlphaFoldDB" id="A0A9Q3YSN5"/>
<dbReference type="CDD" id="cd07039">
    <property type="entry name" value="TPP_PYR_POX"/>
    <property type="match status" value="1"/>
</dbReference>
<dbReference type="RefSeq" id="WP_228234557.1">
    <property type="nucleotide sequence ID" value="NZ_JAJGNA010000022.1"/>
</dbReference>
<dbReference type="GO" id="GO:0030976">
    <property type="term" value="F:thiamine pyrophosphate binding"/>
    <property type="evidence" value="ECO:0007669"/>
    <property type="project" value="InterPro"/>
</dbReference>
<dbReference type="PROSITE" id="PS00187">
    <property type="entry name" value="TPP_ENZYMES"/>
    <property type="match status" value="1"/>
</dbReference>
<organism evidence="7 8">
    <name type="scientific">Alloalcanivorax marinus</name>
    <dbReference type="NCBI Taxonomy" id="1177169"/>
    <lineage>
        <taxon>Bacteria</taxon>
        <taxon>Pseudomonadati</taxon>
        <taxon>Pseudomonadota</taxon>
        <taxon>Gammaproteobacteria</taxon>
        <taxon>Oceanospirillales</taxon>
        <taxon>Alcanivoracaceae</taxon>
        <taxon>Alloalcanivorax</taxon>
    </lineage>
</organism>
<dbReference type="GO" id="GO:0003824">
    <property type="term" value="F:catalytic activity"/>
    <property type="evidence" value="ECO:0007669"/>
    <property type="project" value="InterPro"/>
</dbReference>
<feature type="domain" description="Thiamine pyrophosphate enzyme TPP-binding" evidence="5">
    <location>
        <begin position="389"/>
        <end position="543"/>
    </location>
</feature>
<dbReference type="SUPFAM" id="SSF52467">
    <property type="entry name" value="DHS-like NAD/FAD-binding domain"/>
    <property type="match status" value="1"/>
</dbReference>
<evidence type="ECO:0000259" key="4">
    <source>
        <dbReference type="Pfam" id="PF00205"/>
    </source>
</evidence>
<dbReference type="Gene3D" id="3.40.50.1220">
    <property type="entry name" value="TPP-binding domain"/>
    <property type="match status" value="1"/>
</dbReference>
<feature type="domain" description="Thiamine pyrophosphate enzyme central" evidence="4">
    <location>
        <begin position="201"/>
        <end position="329"/>
    </location>
</feature>
<gene>
    <name evidence="7" type="ORF">LL252_14735</name>
</gene>
<evidence type="ECO:0000259" key="5">
    <source>
        <dbReference type="Pfam" id="PF02775"/>
    </source>
</evidence>
<dbReference type="EMBL" id="JAJGNA010000022">
    <property type="protein sequence ID" value="MCC4309828.1"/>
    <property type="molecule type" value="Genomic_DNA"/>
</dbReference>
<dbReference type="Proteomes" id="UP001108027">
    <property type="component" value="Unassembled WGS sequence"/>
</dbReference>
<protein>
    <submittedName>
        <fullName evidence="7">Thiamine pyrophosphate-requiring protein</fullName>
    </submittedName>
</protein>
<dbReference type="Pfam" id="PF02776">
    <property type="entry name" value="TPP_enzyme_N"/>
    <property type="match status" value="1"/>
</dbReference>